<feature type="transmembrane region" description="Helical" evidence="6">
    <location>
        <begin position="171"/>
        <end position="189"/>
    </location>
</feature>
<evidence type="ECO:0000256" key="1">
    <source>
        <dbReference type="ARBA" id="ARBA00004127"/>
    </source>
</evidence>
<feature type="transmembrane region" description="Helical" evidence="6">
    <location>
        <begin position="414"/>
        <end position="431"/>
    </location>
</feature>
<organism evidence="8 9">
    <name type="scientific">Sanghuangporus baumii</name>
    <name type="common">Phellinus baumii</name>
    <dbReference type="NCBI Taxonomy" id="108892"/>
    <lineage>
        <taxon>Eukaryota</taxon>
        <taxon>Fungi</taxon>
        <taxon>Dikarya</taxon>
        <taxon>Basidiomycota</taxon>
        <taxon>Agaricomycotina</taxon>
        <taxon>Agaricomycetes</taxon>
        <taxon>Hymenochaetales</taxon>
        <taxon>Hymenochaetaceae</taxon>
        <taxon>Sanghuangporus</taxon>
    </lineage>
</organism>
<keyword evidence="2" id="KW-0813">Transport</keyword>
<dbReference type="GO" id="GO:0000329">
    <property type="term" value="C:fungal-type vacuole membrane"/>
    <property type="evidence" value="ECO:0007669"/>
    <property type="project" value="TreeGrafter"/>
</dbReference>
<evidence type="ECO:0000256" key="5">
    <source>
        <dbReference type="ARBA" id="ARBA00023136"/>
    </source>
</evidence>
<dbReference type="InterPro" id="IPR020846">
    <property type="entry name" value="MFS_dom"/>
</dbReference>
<evidence type="ECO:0000259" key="7">
    <source>
        <dbReference type="PROSITE" id="PS50850"/>
    </source>
</evidence>
<accession>A0A9Q5I116</accession>
<feature type="transmembrane region" description="Helical" evidence="6">
    <location>
        <begin position="266"/>
        <end position="288"/>
    </location>
</feature>
<feature type="transmembrane region" description="Helical" evidence="6">
    <location>
        <begin position="76"/>
        <end position="96"/>
    </location>
</feature>
<comment type="caution">
    <text evidence="8">The sequence shown here is derived from an EMBL/GenBank/DDBJ whole genome shotgun (WGS) entry which is preliminary data.</text>
</comment>
<sequence length="540" mass="56821">MVVLTRPSSSLEISDRTQEETPLLSLNSGDTSCVDGAFFFKTALCVGFLTFVSGLDVTVVATVGPAIGKEFSKESMSLFLGTTFLISSASSTLICSRSSDVYGRRLTTTAACLLYTLGSLACATVVSIPGIFMGRAIAGFGLGGLNVMISVILSGTVPLKSRALWHGIGKLIAGVAMSAGGPIGGWVSDQFTWRAVFYAQVPLGIISATAASYALHDGEAVRHQVELPSRILLPIIPDIVVYILVTISISAFYLSLSGASSALELSRTICLSLACVGLLAAIGLYFTCAFTGKPVVRLRHLRSRNITPTILITCISSMAHQSILYNIPLFATSISHASATVAGAYMTPVSVAAVLATLIAGLRISRSGKYKRMMFLGAFFTTMGPVAFASISVFPPKAPFDMILEALSSFPSTFGSQLLSAISIVVILASSEPNDIAELTSYYGLSKSLGGVVGTALTGSLLEVFLSACRVQKSQVDENLNIVTNTFIKAVTEARGEQSDADLNCLRSGFGRMFAVIAVISAVNVILLFFGVSEIPLVHE</sequence>
<feature type="transmembrane region" description="Helical" evidence="6">
    <location>
        <begin position="309"/>
        <end position="331"/>
    </location>
</feature>
<feature type="transmembrane region" description="Helical" evidence="6">
    <location>
        <begin position="343"/>
        <end position="362"/>
    </location>
</feature>
<gene>
    <name evidence="8" type="ORF">A7U60_g3501</name>
</gene>
<feature type="transmembrane region" description="Helical" evidence="6">
    <location>
        <begin position="195"/>
        <end position="215"/>
    </location>
</feature>
<dbReference type="GO" id="GO:0015174">
    <property type="term" value="F:basic amino acid transmembrane transporter activity"/>
    <property type="evidence" value="ECO:0007669"/>
    <property type="project" value="TreeGrafter"/>
</dbReference>
<evidence type="ECO:0000256" key="4">
    <source>
        <dbReference type="ARBA" id="ARBA00022989"/>
    </source>
</evidence>
<dbReference type="InterPro" id="IPR011701">
    <property type="entry name" value="MFS"/>
</dbReference>
<dbReference type="AlphaFoldDB" id="A0A9Q5I116"/>
<feature type="transmembrane region" description="Helical" evidence="6">
    <location>
        <begin position="108"/>
        <end position="131"/>
    </location>
</feature>
<proteinExistence type="predicted"/>
<reference evidence="8" key="1">
    <citation type="submission" date="2016-06" db="EMBL/GenBank/DDBJ databases">
        <title>Draft Genome sequence of the fungus Inonotus baumii.</title>
        <authorList>
            <person name="Zhu H."/>
            <person name="Lin W."/>
        </authorList>
    </citation>
    <scope>NUCLEOTIDE SEQUENCE</scope>
    <source>
        <strain evidence="8">821</strain>
    </source>
</reference>
<keyword evidence="9" id="KW-1185">Reference proteome</keyword>
<dbReference type="Proteomes" id="UP000757232">
    <property type="component" value="Unassembled WGS sequence"/>
</dbReference>
<dbReference type="SUPFAM" id="SSF103473">
    <property type="entry name" value="MFS general substrate transporter"/>
    <property type="match status" value="1"/>
</dbReference>
<dbReference type="PANTHER" id="PTHR23501:SF191">
    <property type="entry name" value="VACUOLAR BASIC AMINO ACID TRANSPORTER 4"/>
    <property type="match status" value="1"/>
</dbReference>
<dbReference type="EMBL" id="LNZH02000158">
    <property type="protein sequence ID" value="OCB89302.1"/>
    <property type="molecule type" value="Genomic_DNA"/>
</dbReference>
<evidence type="ECO:0000313" key="8">
    <source>
        <dbReference type="EMBL" id="OCB89302.1"/>
    </source>
</evidence>
<dbReference type="GO" id="GO:0012505">
    <property type="term" value="C:endomembrane system"/>
    <property type="evidence" value="ECO:0007669"/>
    <property type="project" value="UniProtKB-SubCell"/>
</dbReference>
<name>A0A9Q5I116_SANBA</name>
<feature type="transmembrane region" description="Helical" evidence="6">
    <location>
        <begin position="38"/>
        <end position="64"/>
    </location>
</feature>
<feature type="domain" description="Major facilitator superfamily (MFS) profile" evidence="7">
    <location>
        <begin position="42"/>
        <end position="536"/>
    </location>
</feature>
<feature type="transmembrane region" description="Helical" evidence="6">
    <location>
        <begin position="513"/>
        <end position="532"/>
    </location>
</feature>
<keyword evidence="4 6" id="KW-1133">Transmembrane helix</keyword>
<feature type="transmembrane region" description="Helical" evidence="6">
    <location>
        <begin position="374"/>
        <end position="394"/>
    </location>
</feature>
<feature type="transmembrane region" description="Helical" evidence="6">
    <location>
        <begin position="235"/>
        <end position="254"/>
    </location>
</feature>
<protein>
    <submittedName>
        <fullName evidence="8">MFS general substrate transporter</fullName>
    </submittedName>
</protein>
<evidence type="ECO:0000256" key="6">
    <source>
        <dbReference type="SAM" id="Phobius"/>
    </source>
</evidence>
<dbReference type="OrthoDB" id="419537at2759"/>
<evidence type="ECO:0000313" key="9">
    <source>
        <dbReference type="Proteomes" id="UP000757232"/>
    </source>
</evidence>
<dbReference type="GO" id="GO:0005886">
    <property type="term" value="C:plasma membrane"/>
    <property type="evidence" value="ECO:0007669"/>
    <property type="project" value="TreeGrafter"/>
</dbReference>
<evidence type="ECO:0000256" key="2">
    <source>
        <dbReference type="ARBA" id="ARBA00022448"/>
    </source>
</evidence>
<comment type="subcellular location">
    <subcellularLocation>
        <location evidence="1">Endomembrane system</location>
        <topology evidence="1">Multi-pass membrane protein</topology>
    </subcellularLocation>
</comment>
<feature type="transmembrane region" description="Helical" evidence="6">
    <location>
        <begin position="137"/>
        <end position="159"/>
    </location>
</feature>
<dbReference type="Gene3D" id="1.20.1250.20">
    <property type="entry name" value="MFS general substrate transporter like domains"/>
    <property type="match status" value="2"/>
</dbReference>
<dbReference type="PANTHER" id="PTHR23501">
    <property type="entry name" value="MAJOR FACILITATOR SUPERFAMILY"/>
    <property type="match status" value="1"/>
</dbReference>
<dbReference type="Pfam" id="PF07690">
    <property type="entry name" value="MFS_1"/>
    <property type="match status" value="1"/>
</dbReference>
<keyword evidence="5 6" id="KW-0472">Membrane</keyword>
<keyword evidence="3 6" id="KW-0812">Transmembrane</keyword>
<evidence type="ECO:0000256" key="3">
    <source>
        <dbReference type="ARBA" id="ARBA00022692"/>
    </source>
</evidence>
<dbReference type="InterPro" id="IPR036259">
    <property type="entry name" value="MFS_trans_sf"/>
</dbReference>
<dbReference type="PROSITE" id="PS50850">
    <property type="entry name" value="MFS"/>
    <property type="match status" value="1"/>
</dbReference>